<dbReference type="PROSITE" id="PS00108">
    <property type="entry name" value="PROTEIN_KINASE_ST"/>
    <property type="match status" value="1"/>
</dbReference>
<keyword evidence="3" id="KW-1185">Reference proteome</keyword>
<reference evidence="2 3" key="1">
    <citation type="submission" date="2017-03" db="EMBL/GenBank/DDBJ databases">
        <title>Genome Survey of Euroglyphus maynei.</title>
        <authorList>
            <person name="Arlian L.G."/>
            <person name="Morgan M.S."/>
            <person name="Rider S.D."/>
        </authorList>
    </citation>
    <scope>NUCLEOTIDE SEQUENCE [LARGE SCALE GENOMIC DNA]</scope>
    <source>
        <strain evidence="2">Arlian Lab</strain>
        <tissue evidence="2">Whole body</tissue>
    </source>
</reference>
<dbReference type="SUPFAM" id="SSF56112">
    <property type="entry name" value="Protein kinase-like (PK-like)"/>
    <property type="match status" value="1"/>
</dbReference>
<dbReference type="InterPro" id="IPR050167">
    <property type="entry name" value="Ser_Thr_protein_kinase"/>
</dbReference>
<feature type="non-terminal residue" evidence="2">
    <location>
        <position position="535"/>
    </location>
</feature>
<comment type="caution">
    <text evidence="2">The sequence shown here is derived from an EMBL/GenBank/DDBJ whole genome shotgun (WGS) entry which is preliminary data.</text>
</comment>
<dbReference type="PANTHER" id="PTHR23257:SF958">
    <property type="entry name" value="SERINE_THREONINE-PROTEIN KINASE WNK4"/>
    <property type="match status" value="1"/>
</dbReference>
<dbReference type="InterPro" id="IPR008271">
    <property type="entry name" value="Ser/Thr_kinase_AS"/>
</dbReference>
<proteinExistence type="predicted"/>
<sequence>DWYPSLGTRFIHTSDGRFLITRIVPCISCLQAFLNNQNEASKDSNKNKEILSPDTSEIDSNLIDFYKLEVKKAALQATTVSDLQNSGIVSTIKSNISSEHKSENKIRFHRVNAFTVEECILSVYEDTRLECSNHGKIRMDKIAPDFVFRDLKVNYRIESDQLQFGKLLGRGSFGFVFRAYYKPIQKNFQTKKDTIIPSTVSNSTFYLEKNDQNPYNNNNYEVALKLLQPINIELCSKGIRKADIEAYTAMKTKWERDPLQYSSKAYCTARNELNILLNLKHSNIASIIGICPKPLALVLTLAPHGSLDIHIKAYRRSGARISAIILQKTFLQMSKALEYLHQQHIIYRDLKSENVLVWSFPHPYVNHPHSSSFRAVNQSSHFGNDEVLLKLADYGISRSSLPTGTKGFGGTEGFMAPEIMLFNGEEEYTEKVDCFSFAMFMYELSTLRFPFEGQEFVIRESILDGIRPAITQKDLEHLPESFIDLMTRAWAHEPNERPNMSQIVSIISAPEFCSLRDVVTLSDNSALICATGFQK</sequence>
<dbReference type="GO" id="GO:0007165">
    <property type="term" value="P:signal transduction"/>
    <property type="evidence" value="ECO:0007669"/>
    <property type="project" value="TreeGrafter"/>
</dbReference>
<dbReference type="EMBL" id="MUJZ01028739">
    <property type="protein sequence ID" value="OTF78260.1"/>
    <property type="molecule type" value="Genomic_DNA"/>
</dbReference>
<evidence type="ECO:0000313" key="2">
    <source>
        <dbReference type="EMBL" id="OTF78260.1"/>
    </source>
</evidence>
<dbReference type="Gene3D" id="1.10.510.10">
    <property type="entry name" value="Transferase(Phosphotransferase) domain 1"/>
    <property type="match status" value="1"/>
</dbReference>
<accession>A0A1Y3BBK0</accession>
<organism evidence="2 3">
    <name type="scientific">Euroglyphus maynei</name>
    <name type="common">Mayne's house dust mite</name>
    <dbReference type="NCBI Taxonomy" id="6958"/>
    <lineage>
        <taxon>Eukaryota</taxon>
        <taxon>Metazoa</taxon>
        <taxon>Ecdysozoa</taxon>
        <taxon>Arthropoda</taxon>
        <taxon>Chelicerata</taxon>
        <taxon>Arachnida</taxon>
        <taxon>Acari</taxon>
        <taxon>Acariformes</taxon>
        <taxon>Sarcoptiformes</taxon>
        <taxon>Astigmata</taxon>
        <taxon>Psoroptidia</taxon>
        <taxon>Analgoidea</taxon>
        <taxon>Pyroglyphidae</taxon>
        <taxon>Pyroglyphinae</taxon>
        <taxon>Euroglyphus</taxon>
    </lineage>
</organism>
<dbReference type="PANTHER" id="PTHR23257">
    <property type="entry name" value="SERINE-THREONINE PROTEIN KINASE"/>
    <property type="match status" value="1"/>
</dbReference>
<dbReference type="InterPro" id="IPR000719">
    <property type="entry name" value="Prot_kinase_dom"/>
</dbReference>
<dbReference type="GO" id="GO:0004672">
    <property type="term" value="F:protein kinase activity"/>
    <property type="evidence" value="ECO:0007669"/>
    <property type="project" value="InterPro"/>
</dbReference>
<dbReference type="OrthoDB" id="6501496at2759"/>
<name>A0A1Y3BBK0_EURMA</name>
<dbReference type="SMART" id="SM00220">
    <property type="entry name" value="S_TKc"/>
    <property type="match status" value="1"/>
</dbReference>
<dbReference type="GO" id="GO:0005524">
    <property type="term" value="F:ATP binding"/>
    <property type="evidence" value="ECO:0007669"/>
    <property type="project" value="InterPro"/>
</dbReference>
<dbReference type="Proteomes" id="UP000194236">
    <property type="component" value="Unassembled WGS sequence"/>
</dbReference>
<dbReference type="Pfam" id="PF00069">
    <property type="entry name" value="Pkinase"/>
    <property type="match status" value="1"/>
</dbReference>
<evidence type="ECO:0000313" key="3">
    <source>
        <dbReference type="Proteomes" id="UP000194236"/>
    </source>
</evidence>
<dbReference type="PROSITE" id="PS50011">
    <property type="entry name" value="PROTEIN_KINASE_DOM"/>
    <property type="match status" value="1"/>
</dbReference>
<evidence type="ECO:0000259" key="1">
    <source>
        <dbReference type="PROSITE" id="PS50011"/>
    </source>
</evidence>
<dbReference type="Gene3D" id="3.30.200.20">
    <property type="entry name" value="Phosphorylase Kinase, domain 1"/>
    <property type="match status" value="1"/>
</dbReference>
<dbReference type="AlphaFoldDB" id="A0A1Y3BBK0"/>
<protein>
    <recommendedName>
        <fullName evidence="1">Protein kinase domain-containing protein</fullName>
    </recommendedName>
</protein>
<feature type="domain" description="Protein kinase" evidence="1">
    <location>
        <begin position="162"/>
        <end position="512"/>
    </location>
</feature>
<dbReference type="InterPro" id="IPR011009">
    <property type="entry name" value="Kinase-like_dom_sf"/>
</dbReference>
<feature type="non-terminal residue" evidence="2">
    <location>
        <position position="1"/>
    </location>
</feature>
<gene>
    <name evidence="2" type="ORF">BLA29_004242</name>
</gene>
<dbReference type="GO" id="GO:0005737">
    <property type="term" value="C:cytoplasm"/>
    <property type="evidence" value="ECO:0007669"/>
    <property type="project" value="TreeGrafter"/>
</dbReference>